<organism evidence="2 3">
    <name type="scientific">Parabacteroides distasonis</name>
    <dbReference type="NCBI Taxonomy" id="823"/>
    <lineage>
        <taxon>Bacteria</taxon>
        <taxon>Pseudomonadati</taxon>
        <taxon>Bacteroidota</taxon>
        <taxon>Bacteroidia</taxon>
        <taxon>Bacteroidales</taxon>
        <taxon>Tannerellaceae</taxon>
        <taxon>Parabacteroides</taxon>
    </lineage>
</organism>
<proteinExistence type="predicted"/>
<evidence type="ECO:0000313" key="2">
    <source>
        <dbReference type="EMBL" id="WET65412.1"/>
    </source>
</evidence>
<feature type="chain" id="PRO_5043589935" description="MORN repeat variant" evidence="1">
    <location>
        <begin position="26"/>
        <end position="439"/>
    </location>
</feature>
<evidence type="ECO:0008006" key="4">
    <source>
        <dbReference type="Google" id="ProtNLM"/>
    </source>
</evidence>
<protein>
    <recommendedName>
        <fullName evidence="4">MORN repeat variant</fullName>
    </recommendedName>
</protein>
<sequence length="439" mass="50258">MRRIITYRYKCLLAIILFISIPSLAQKKKSPSTQKSAIIDSVYYDSKWRGVPDKAFASFLRVYSTPVDNRYKKQYRDYYTTGEVKGEGYYISIDPMDGTKSIYDGEQISYYKSGKMEYKEYWENGKLNGEKTIYEEGGLPQKHMTYIDGNLDGVYTEFLDNGFYMQTEYENGKFINPYYTIFDNAGRKMRYDMSGTPINDIPTEKDIKEEYTDGMPWYYYDMNGITLAACSGTFDRYGKYYKQLITIKNNLLETVEFDPDKTEAFILNKENDTIKLKTLSADDYTEVIQRQKGILGALAGVAAVTANVTSASIGNGPTSTANIEANIGGEISNATIKTSTYDYNQSYRNSVIMGQNISNMERGFNAASEEAYEGYLKRHTLRPGESMSGYILFKYEKGISFMSKIYVNGMPYPFSFDLNNQEKAKKKKKDIVKTKNNEK</sequence>
<feature type="signal peptide" evidence="1">
    <location>
        <begin position="1"/>
        <end position="25"/>
    </location>
</feature>
<keyword evidence="1" id="KW-0732">Signal</keyword>
<name>A0AAX3QR02_PARDI</name>
<evidence type="ECO:0000256" key="1">
    <source>
        <dbReference type="SAM" id="SignalP"/>
    </source>
</evidence>
<gene>
    <name evidence="2" type="ORF">P2T59_05340</name>
</gene>
<dbReference type="RefSeq" id="WP_276507671.1">
    <property type="nucleotide sequence ID" value="NZ_CP120353.1"/>
</dbReference>
<dbReference type="AlphaFoldDB" id="A0AAX3QR02"/>
<reference evidence="2" key="1">
    <citation type="submission" date="2023-03" db="EMBL/GenBank/DDBJ databases">
        <title>Parabacteroides distasonis, a bacteria resistant against UC.</title>
        <authorList>
            <person name="Dai W."/>
        </authorList>
    </citation>
    <scope>NUCLEOTIDE SEQUENCE</scope>
    <source>
        <strain evidence="2">F1-28</strain>
    </source>
</reference>
<dbReference type="Proteomes" id="UP001221009">
    <property type="component" value="Chromosome"/>
</dbReference>
<accession>A0AAX3QR02</accession>
<dbReference type="SUPFAM" id="SSF82185">
    <property type="entry name" value="Histone H3 K4-specific methyltransferase SET7/9 N-terminal domain"/>
    <property type="match status" value="1"/>
</dbReference>
<dbReference type="Gene3D" id="2.20.110.10">
    <property type="entry name" value="Histone H3 K4-specific methyltransferase SET7/9 N-terminal domain"/>
    <property type="match status" value="1"/>
</dbReference>
<dbReference type="EMBL" id="CP120353">
    <property type="protein sequence ID" value="WET65412.1"/>
    <property type="molecule type" value="Genomic_DNA"/>
</dbReference>
<evidence type="ECO:0000313" key="3">
    <source>
        <dbReference type="Proteomes" id="UP001221009"/>
    </source>
</evidence>